<dbReference type="InterPro" id="IPR033464">
    <property type="entry name" value="CSN8_PSD8_EIF3K"/>
</dbReference>
<evidence type="ECO:0000313" key="4">
    <source>
        <dbReference type="EMBL" id="CAD9686289.1"/>
    </source>
</evidence>
<evidence type="ECO:0000256" key="1">
    <source>
        <dbReference type="ARBA" id="ARBA00009627"/>
    </source>
</evidence>
<proteinExistence type="inferred from homology"/>
<accession>A0A7S2S0W9</accession>
<dbReference type="PROSITE" id="PS50250">
    <property type="entry name" value="PCI"/>
    <property type="match status" value="1"/>
</dbReference>
<gene>
    <name evidence="4" type="ORF">QSP1433_LOCUS9116</name>
</gene>
<dbReference type="AlphaFoldDB" id="A0A7S2S0W9"/>
<evidence type="ECO:0000256" key="2">
    <source>
        <dbReference type="ARBA" id="ARBA00022942"/>
    </source>
</evidence>
<dbReference type="Gene3D" id="1.25.40.990">
    <property type="match status" value="1"/>
</dbReference>
<evidence type="ECO:0000259" key="3">
    <source>
        <dbReference type="PROSITE" id="PS50250"/>
    </source>
</evidence>
<protein>
    <recommendedName>
        <fullName evidence="3">PCI domain-containing protein</fullName>
    </recommendedName>
</protein>
<dbReference type="GO" id="GO:0005634">
    <property type="term" value="C:nucleus"/>
    <property type="evidence" value="ECO:0007669"/>
    <property type="project" value="TreeGrafter"/>
</dbReference>
<reference evidence="4" key="1">
    <citation type="submission" date="2021-01" db="EMBL/GenBank/DDBJ databases">
        <authorList>
            <person name="Corre E."/>
            <person name="Pelletier E."/>
            <person name="Niang G."/>
            <person name="Scheremetjew M."/>
            <person name="Finn R."/>
            <person name="Kale V."/>
            <person name="Holt S."/>
            <person name="Cochrane G."/>
            <person name="Meng A."/>
            <person name="Brown T."/>
            <person name="Cohen L."/>
        </authorList>
    </citation>
    <scope>NUCLEOTIDE SEQUENCE</scope>
    <source>
        <strain evidence="4">NY070348D</strain>
    </source>
</reference>
<dbReference type="EMBL" id="HBHK01014465">
    <property type="protein sequence ID" value="CAD9686289.1"/>
    <property type="molecule type" value="Transcribed_RNA"/>
</dbReference>
<comment type="similarity">
    <text evidence="1">Belongs to the proteasome subunit S14 family.</text>
</comment>
<dbReference type="PANTHER" id="PTHR12387">
    <property type="entry name" value="26S PROTEASOME NON-ATPASE REGULATORY SUBUNIT 8"/>
    <property type="match status" value="1"/>
</dbReference>
<sequence length="259" mass="29571">MAENLVNELKKQVDEGNIKDGEGTLGKLKLELMSMATLPPNQIVNAQSKKERLFARQVFELAVLLSVKARDIAKLERHMLMLRSYNFEYRTELGDSPRRDEMIGLELLTLLVDSRLAEFHSLLELVPMKERENIYVTFVVELEQYLMEGSYNKVLAARTRTPSSIYTFLLENLEETVREEIAGCIEVSYPSISIAAAQKLMMSSKETLQDFIAMKDNWIVDGSQIVFKGEEIKDLAGQIPSHQLIKEGLTYAHELERIV</sequence>
<dbReference type="GO" id="GO:0008541">
    <property type="term" value="C:proteasome regulatory particle, lid subcomplex"/>
    <property type="evidence" value="ECO:0007669"/>
    <property type="project" value="TreeGrafter"/>
</dbReference>
<dbReference type="GO" id="GO:0043161">
    <property type="term" value="P:proteasome-mediated ubiquitin-dependent protein catabolic process"/>
    <property type="evidence" value="ECO:0007669"/>
    <property type="project" value="TreeGrafter"/>
</dbReference>
<dbReference type="GO" id="GO:0005829">
    <property type="term" value="C:cytosol"/>
    <property type="evidence" value="ECO:0007669"/>
    <property type="project" value="TreeGrafter"/>
</dbReference>
<dbReference type="InterPro" id="IPR006746">
    <property type="entry name" value="26S_Psome_Rpn12"/>
</dbReference>
<organism evidence="4">
    <name type="scientific">Mucochytrium quahogii</name>
    <dbReference type="NCBI Taxonomy" id="96639"/>
    <lineage>
        <taxon>Eukaryota</taxon>
        <taxon>Sar</taxon>
        <taxon>Stramenopiles</taxon>
        <taxon>Bigyra</taxon>
        <taxon>Labyrinthulomycetes</taxon>
        <taxon>Thraustochytrida</taxon>
        <taxon>Thraustochytriidae</taxon>
        <taxon>Mucochytrium</taxon>
    </lineage>
</organism>
<dbReference type="PANTHER" id="PTHR12387:SF0">
    <property type="entry name" value="26S PROTEASOME NON-ATPASE REGULATORY SUBUNIT 8"/>
    <property type="match status" value="1"/>
</dbReference>
<name>A0A7S2S0W9_9STRA</name>
<feature type="domain" description="PCI" evidence="3">
    <location>
        <begin position="73"/>
        <end position="242"/>
    </location>
</feature>
<keyword evidence="2" id="KW-0647">Proteasome</keyword>
<dbReference type="InterPro" id="IPR000717">
    <property type="entry name" value="PCI_dom"/>
</dbReference>
<dbReference type="Pfam" id="PF10075">
    <property type="entry name" value="CSN8_PSD8_EIF3K"/>
    <property type="match status" value="1"/>
</dbReference>